<evidence type="ECO:0000313" key="7">
    <source>
        <dbReference type="EMBL" id="ODQ45387.1"/>
    </source>
</evidence>
<keyword evidence="1 5" id="KW-0479">Metal-binding</keyword>
<dbReference type="GO" id="GO:0061630">
    <property type="term" value="F:ubiquitin protein ligase activity"/>
    <property type="evidence" value="ECO:0007669"/>
    <property type="project" value="InterPro"/>
</dbReference>
<proteinExistence type="predicted"/>
<evidence type="ECO:0000256" key="5">
    <source>
        <dbReference type="PROSITE-ProRule" id="PRU00723"/>
    </source>
</evidence>
<keyword evidence="4 5" id="KW-0862">Zinc</keyword>
<feature type="domain" description="C3H1-type" evidence="6">
    <location>
        <begin position="30"/>
        <end position="57"/>
    </location>
</feature>
<dbReference type="Proteomes" id="UP000094455">
    <property type="component" value="Unassembled WGS sequence"/>
</dbReference>
<dbReference type="GeneID" id="30178974"/>
<feature type="non-terminal residue" evidence="7">
    <location>
        <position position="1"/>
    </location>
</feature>
<organism evidence="7 8">
    <name type="scientific">Pichia membranifaciens NRRL Y-2026</name>
    <dbReference type="NCBI Taxonomy" id="763406"/>
    <lineage>
        <taxon>Eukaryota</taxon>
        <taxon>Fungi</taxon>
        <taxon>Dikarya</taxon>
        <taxon>Ascomycota</taxon>
        <taxon>Saccharomycotina</taxon>
        <taxon>Pichiomycetes</taxon>
        <taxon>Pichiales</taxon>
        <taxon>Pichiaceae</taxon>
        <taxon>Pichia</taxon>
    </lineage>
</organism>
<feature type="domain" description="C3H1-type" evidence="6">
    <location>
        <begin position="1"/>
        <end position="28"/>
    </location>
</feature>
<keyword evidence="8" id="KW-1185">Reference proteome</keyword>
<dbReference type="Pfam" id="PF18044">
    <property type="entry name" value="zf-CCCH_4"/>
    <property type="match status" value="1"/>
</dbReference>
<feature type="zinc finger region" description="C3H1-type" evidence="5">
    <location>
        <begin position="30"/>
        <end position="57"/>
    </location>
</feature>
<dbReference type="InterPro" id="IPR000571">
    <property type="entry name" value="Znf_CCCH"/>
</dbReference>
<evidence type="ECO:0000256" key="2">
    <source>
        <dbReference type="ARBA" id="ARBA00022737"/>
    </source>
</evidence>
<dbReference type="OrthoDB" id="411372at2759"/>
<dbReference type="SUPFAM" id="SSF90229">
    <property type="entry name" value="CCCH zinc finger"/>
    <property type="match status" value="2"/>
</dbReference>
<keyword evidence="3 5" id="KW-0863">Zinc-finger</keyword>
<protein>
    <recommendedName>
        <fullName evidence="6">C3H1-type domain-containing protein</fullName>
    </recommendedName>
</protein>
<dbReference type="EMBL" id="KV454005">
    <property type="protein sequence ID" value="ODQ45387.1"/>
    <property type="molecule type" value="Genomic_DNA"/>
</dbReference>
<dbReference type="SMART" id="SM00356">
    <property type="entry name" value="ZnF_C3H1"/>
    <property type="match status" value="2"/>
</dbReference>
<accession>A0A1E3NGX2</accession>
<reference evidence="7 8" key="1">
    <citation type="journal article" date="2016" name="Proc. Natl. Acad. Sci. U.S.A.">
        <title>Comparative genomics of biotechnologically important yeasts.</title>
        <authorList>
            <person name="Riley R."/>
            <person name="Haridas S."/>
            <person name="Wolfe K.H."/>
            <person name="Lopes M.R."/>
            <person name="Hittinger C.T."/>
            <person name="Goeker M."/>
            <person name="Salamov A.A."/>
            <person name="Wisecaver J.H."/>
            <person name="Long T.M."/>
            <person name="Calvey C.H."/>
            <person name="Aerts A.L."/>
            <person name="Barry K.W."/>
            <person name="Choi C."/>
            <person name="Clum A."/>
            <person name="Coughlan A.Y."/>
            <person name="Deshpande S."/>
            <person name="Douglass A.P."/>
            <person name="Hanson S.J."/>
            <person name="Klenk H.-P."/>
            <person name="LaButti K.M."/>
            <person name="Lapidus A."/>
            <person name="Lindquist E.A."/>
            <person name="Lipzen A.M."/>
            <person name="Meier-Kolthoff J.P."/>
            <person name="Ohm R.A."/>
            <person name="Otillar R.P."/>
            <person name="Pangilinan J.L."/>
            <person name="Peng Y."/>
            <person name="Rokas A."/>
            <person name="Rosa C.A."/>
            <person name="Scheuner C."/>
            <person name="Sibirny A.A."/>
            <person name="Slot J.C."/>
            <person name="Stielow J.B."/>
            <person name="Sun H."/>
            <person name="Kurtzman C.P."/>
            <person name="Blackwell M."/>
            <person name="Grigoriev I.V."/>
            <person name="Jeffries T.W."/>
        </authorList>
    </citation>
    <scope>NUCLEOTIDE SEQUENCE [LARGE SCALE GENOMIC DNA]</scope>
    <source>
        <strain evidence="7 8">NRRL Y-2026</strain>
    </source>
</reference>
<dbReference type="Gene3D" id="2.30.30.1190">
    <property type="match status" value="2"/>
</dbReference>
<dbReference type="PANTHER" id="PTHR11224:SF10">
    <property type="entry name" value="IP09428P-RELATED"/>
    <property type="match status" value="1"/>
</dbReference>
<name>A0A1E3NGX2_9ASCO</name>
<sequence>DLSHVPCKFFRQGACQAGNSCPFSHATDVSLDSQPCKYFQKGNCKFGIKCALAHVLPD</sequence>
<dbReference type="PROSITE" id="PS50103">
    <property type="entry name" value="ZF_C3H1"/>
    <property type="match status" value="2"/>
</dbReference>
<keyword evidence="2" id="KW-0677">Repeat</keyword>
<dbReference type="GO" id="GO:0008270">
    <property type="term" value="F:zinc ion binding"/>
    <property type="evidence" value="ECO:0007669"/>
    <property type="project" value="UniProtKB-KW"/>
</dbReference>
<evidence type="ECO:0000256" key="3">
    <source>
        <dbReference type="ARBA" id="ARBA00022771"/>
    </source>
</evidence>
<dbReference type="AlphaFoldDB" id="A0A1E3NGX2"/>
<feature type="non-terminal residue" evidence="7">
    <location>
        <position position="58"/>
    </location>
</feature>
<dbReference type="RefSeq" id="XP_019016500.1">
    <property type="nucleotide sequence ID" value="XM_019162287.1"/>
</dbReference>
<evidence type="ECO:0000256" key="1">
    <source>
        <dbReference type="ARBA" id="ARBA00022723"/>
    </source>
</evidence>
<dbReference type="Pfam" id="PF00642">
    <property type="entry name" value="zf-CCCH"/>
    <property type="match status" value="1"/>
</dbReference>
<dbReference type="PANTHER" id="PTHR11224">
    <property type="entry name" value="MAKORIN-RELATED"/>
    <property type="match status" value="1"/>
</dbReference>
<dbReference type="InterPro" id="IPR036855">
    <property type="entry name" value="Znf_CCCH_sf"/>
</dbReference>
<dbReference type="GO" id="GO:0000209">
    <property type="term" value="P:protein polyubiquitination"/>
    <property type="evidence" value="ECO:0007669"/>
    <property type="project" value="InterPro"/>
</dbReference>
<gene>
    <name evidence="7" type="ORF">PICMEDRAFT_22960</name>
</gene>
<evidence type="ECO:0000259" key="6">
    <source>
        <dbReference type="PROSITE" id="PS50103"/>
    </source>
</evidence>
<feature type="zinc finger region" description="C3H1-type" evidence="5">
    <location>
        <begin position="1"/>
        <end position="28"/>
    </location>
</feature>
<evidence type="ECO:0000256" key="4">
    <source>
        <dbReference type="ARBA" id="ARBA00022833"/>
    </source>
</evidence>
<evidence type="ECO:0000313" key="8">
    <source>
        <dbReference type="Proteomes" id="UP000094455"/>
    </source>
</evidence>
<dbReference type="InterPro" id="IPR041367">
    <property type="entry name" value="Znf-CCCH_4"/>
</dbReference>
<dbReference type="InterPro" id="IPR045072">
    <property type="entry name" value="MKRN-like"/>
</dbReference>
<dbReference type="STRING" id="763406.A0A1E3NGX2"/>